<reference evidence="1" key="3">
    <citation type="submission" date="2025-09" db="UniProtKB">
        <authorList>
            <consortium name="Ensembl"/>
        </authorList>
    </citation>
    <scope>IDENTIFICATION</scope>
</reference>
<name>G1Q5D7_MYOLU</name>
<protein>
    <submittedName>
        <fullName evidence="1">Uncharacterized protein</fullName>
    </submittedName>
</protein>
<accession>G1Q5D7</accession>
<dbReference type="Proteomes" id="UP000001074">
    <property type="component" value="Unassembled WGS sequence"/>
</dbReference>
<dbReference type="InParanoid" id="G1Q5D7"/>
<keyword evidence="2" id="KW-1185">Reference proteome</keyword>
<evidence type="ECO:0000313" key="2">
    <source>
        <dbReference type="Proteomes" id="UP000001074"/>
    </source>
</evidence>
<dbReference type="EMBL" id="AAPE02058047">
    <property type="status" value="NOT_ANNOTATED_CDS"/>
    <property type="molecule type" value="Genomic_DNA"/>
</dbReference>
<evidence type="ECO:0000313" key="1">
    <source>
        <dbReference type="Ensembl" id="ENSMLUP00000018920.1"/>
    </source>
</evidence>
<dbReference type="HOGENOM" id="CLU_3424417_0_0_1"/>
<organism evidence="1 2">
    <name type="scientific">Myotis lucifugus</name>
    <name type="common">Little brown bat</name>
    <dbReference type="NCBI Taxonomy" id="59463"/>
    <lineage>
        <taxon>Eukaryota</taxon>
        <taxon>Metazoa</taxon>
        <taxon>Chordata</taxon>
        <taxon>Craniata</taxon>
        <taxon>Vertebrata</taxon>
        <taxon>Euteleostomi</taxon>
        <taxon>Mammalia</taxon>
        <taxon>Eutheria</taxon>
        <taxon>Laurasiatheria</taxon>
        <taxon>Chiroptera</taxon>
        <taxon>Yangochiroptera</taxon>
        <taxon>Vespertilionidae</taxon>
        <taxon>Myotis</taxon>
    </lineage>
</organism>
<proteinExistence type="predicted"/>
<reference evidence="1 2" key="1">
    <citation type="journal article" date="2011" name="Nature">
        <title>A high-resolution map of human evolutionary constraint using 29 mammals.</title>
        <authorList>
            <person name="Lindblad-Toh K."/>
            <person name="Garber M."/>
            <person name="Zuk O."/>
            <person name="Lin M.F."/>
            <person name="Parker B.J."/>
            <person name="Washietl S."/>
            <person name="Kheradpour P."/>
            <person name="Ernst J."/>
            <person name="Jordan G."/>
            <person name="Mauceli E."/>
            <person name="Ward L.D."/>
            <person name="Lowe C.B."/>
            <person name="Holloway A.K."/>
            <person name="Clamp M."/>
            <person name="Gnerre S."/>
            <person name="Alfoldi J."/>
            <person name="Beal K."/>
            <person name="Chang J."/>
            <person name="Clawson H."/>
            <person name="Cuff J."/>
            <person name="Di Palma F."/>
            <person name="Fitzgerald S."/>
            <person name="Flicek P."/>
            <person name="Guttman M."/>
            <person name="Hubisz M.J."/>
            <person name="Jaffe D.B."/>
            <person name="Jungreis I."/>
            <person name="Kent W.J."/>
            <person name="Kostka D."/>
            <person name="Lara M."/>
            <person name="Martins A.L."/>
            <person name="Massingham T."/>
            <person name="Moltke I."/>
            <person name="Raney B.J."/>
            <person name="Rasmussen M.D."/>
            <person name="Robinson J."/>
            <person name="Stark A."/>
            <person name="Vilella A.J."/>
            <person name="Wen J."/>
            <person name="Xie X."/>
            <person name="Zody M.C."/>
            <person name="Baldwin J."/>
            <person name="Bloom T."/>
            <person name="Chin C.W."/>
            <person name="Heiman D."/>
            <person name="Nicol R."/>
            <person name="Nusbaum C."/>
            <person name="Young S."/>
            <person name="Wilkinson J."/>
            <person name="Worley K.C."/>
            <person name="Kovar C.L."/>
            <person name="Muzny D.M."/>
            <person name="Gibbs R.A."/>
            <person name="Cree A."/>
            <person name="Dihn H.H."/>
            <person name="Fowler G."/>
            <person name="Jhangiani S."/>
            <person name="Joshi V."/>
            <person name="Lee S."/>
            <person name="Lewis L.R."/>
            <person name="Nazareth L.V."/>
            <person name="Okwuonu G."/>
            <person name="Santibanez J."/>
            <person name="Warren W.C."/>
            <person name="Mardis E.R."/>
            <person name="Weinstock G.M."/>
            <person name="Wilson R.K."/>
            <person name="Delehaunty K."/>
            <person name="Dooling D."/>
            <person name="Fronik C."/>
            <person name="Fulton L."/>
            <person name="Fulton B."/>
            <person name="Graves T."/>
            <person name="Minx P."/>
            <person name="Sodergren E."/>
            <person name="Birney E."/>
            <person name="Margulies E.H."/>
            <person name="Herrero J."/>
            <person name="Green E.D."/>
            <person name="Haussler D."/>
            <person name="Siepel A."/>
            <person name="Goldman N."/>
            <person name="Pollard K.S."/>
            <person name="Pedersen J.S."/>
            <person name="Lander E.S."/>
            <person name="Kellis M."/>
        </authorList>
    </citation>
    <scope>NUCLEOTIDE SEQUENCE [LARGE SCALE GENOMIC DNA]</scope>
</reference>
<dbReference type="AlphaFoldDB" id="G1Q5D7"/>
<reference evidence="1" key="2">
    <citation type="submission" date="2025-08" db="UniProtKB">
        <authorList>
            <consortium name="Ensembl"/>
        </authorList>
    </citation>
    <scope>IDENTIFICATION</scope>
</reference>
<dbReference type="Ensembl" id="ENSMLUT00000022806.1">
    <property type="protein sequence ID" value="ENSMLUP00000018920.1"/>
    <property type="gene ID" value="ENSMLUG00000029815.1"/>
</dbReference>
<sequence length="23" mass="2690">VDERLTCIIEKLQMATDRGARDR</sequence>